<keyword evidence="2" id="KW-1185">Reference proteome</keyword>
<reference evidence="1" key="1">
    <citation type="submission" date="2022-01" db="EMBL/GenBank/DDBJ databases">
        <title>Draft genome of Methanogenium marinum DSM 15558.</title>
        <authorList>
            <person name="Chen S.-C."/>
            <person name="You Y.-T."/>
        </authorList>
    </citation>
    <scope>NUCLEOTIDE SEQUENCE</scope>
    <source>
        <strain evidence="1">DSM 15558</strain>
    </source>
</reference>
<dbReference type="GO" id="GO:0006741">
    <property type="term" value="P:NADP+ biosynthetic process"/>
    <property type="evidence" value="ECO:0007669"/>
    <property type="project" value="InterPro"/>
</dbReference>
<evidence type="ECO:0000313" key="2">
    <source>
        <dbReference type="Proteomes" id="UP001143747"/>
    </source>
</evidence>
<name>A0A9Q4PYC8_9EURY</name>
<protein>
    <submittedName>
        <fullName evidence="1">ATP-NAD kinase family protein</fullName>
    </submittedName>
</protein>
<dbReference type="SUPFAM" id="SSF111331">
    <property type="entry name" value="NAD kinase/diacylglycerol kinase-like"/>
    <property type="match status" value="1"/>
</dbReference>
<keyword evidence="1" id="KW-0418">Kinase</keyword>
<accession>A0A9Q4PYC8</accession>
<dbReference type="AlphaFoldDB" id="A0A9Q4PYC8"/>
<organism evidence="1 2">
    <name type="scientific">Methanogenium marinum</name>
    <dbReference type="NCBI Taxonomy" id="348610"/>
    <lineage>
        <taxon>Archaea</taxon>
        <taxon>Methanobacteriati</taxon>
        <taxon>Methanobacteriota</taxon>
        <taxon>Stenosarchaea group</taxon>
        <taxon>Methanomicrobia</taxon>
        <taxon>Methanomicrobiales</taxon>
        <taxon>Methanomicrobiaceae</taxon>
        <taxon>Methanogenium</taxon>
    </lineage>
</organism>
<dbReference type="GO" id="GO:0003951">
    <property type="term" value="F:NAD+ kinase activity"/>
    <property type="evidence" value="ECO:0007669"/>
    <property type="project" value="InterPro"/>
</dbReference>
<dbReference type="InterPro" id="IPR016064">
    <property type="entry name" value="NAD/diacylglycerol_kinase_sf"/>
</dbReference>
<dbReference type="InterPro" id="IPR011386">
    <property type="entry name" value="Put_ATP-NAD_kin"/>
</dbReference>
<keyword evidence="1" id="KW-0808">Transferase</keyword>
<evidence type="ECO:0000313" key="1">
    <source>
        <dbReference type="EMBL" id="MDE4908443.1"/>
    </source>
</evidence>
<dbReference type="Gene3D" id="3.40.50.10330">
    <property type="entry name" value="Probable inorganic polyphosphate/atp-NAD kinase, domain 1"/>
    <property type="match status" value="1"/>
</dbReference>
<dbReference type="InterPro" id="IPR017438">
    <property type="entry name" value="ATP-NAD_kinase_N"/>
</dbReference>
<dbReference type="PANTHER" id="PTHR40697:SF2">
    <property type="entry name" value="ATP-NAD KINASE-RELATED"/>
    <property type="match status" value="1"/>
</dbReference>
<proteinExistence type="predicted"/>
<gene>
    <name evidence="1" type="ORF">L0665_07430</name>
</gene>
<dbReference type="Pfam" id="PF20143">
    <property type="entry name" value="NAD_kinase_C"/>
    <property type="match status" value="1"/>
</dbReference>
<comment type="caution">
    <text evidence="1">The sequence shown here is derived from an EMBL/GenBank/DDBJ whole genome shotgun (WGS) entry which is preliminary data.</text>
</comment>
<sequence length="364" mass="38178">MMLIGFVVNPVAGMGGAVGLKGTDGAVEEAKLRGAVPVSPGRARILLSLIVPGVHTFLTAGGPMGESLLAENGHPADVVYVPDGTETTGEDTRKACQVFTDRGCDLILFCGGDGTARDVFAVVGDTIPLLGVPSGVKMYSGIFAATPAAAADCVNRLEEAVMTDAEVMDIDESAYRDGRLAVTLTGIARSPALTGHLPSSKWATDAMHEGRAQAEIARFIIDIMRRDTLYLIGAGSTTAAVIQALGEDGTLLGIDAVFDGDIIARDLNEEGILHLLNRYPRVQAVVSPIGAQGFVLGRGTQQFSPAVVERIGPENFIVIATEAKLSRTPALYLDAGNPEISSKFPDSLQVICGYAMARRMPLIQ</sequence>
<dbReference type="InterPro" id="IPR002504">
    <property type="entry name" value="NADK"/>
</dbReference>
<dbReference type="EMBL" id="JAKELO010000002">
    <property type="protein sequence ID" value="MDE4908443.1"/>
    <property type="molecule type" value="Genomic_DNA"/>
</dbReference>
<dbReference type="Proteomes" id="UP001143747">
    <property type="component" value="Unassembled WGS sequence"/>
</dbReference>
<dbReference type="PANTHER" id="PTHR40697">
    <property type="entry name" value="ACETOIN CATABOLISM PROTEIN X"/>
    <property type="match status" value="1"/>
</dbReference>
<dbReference type="InterPro" id="IPR039065">
    <property type="entry name" value="AcoX-like"/>
</dbReference>
<dbReference type="Pfam" id="PF01513">
    <property type="entry name" value="NAD_kinase"/>
    <property type="match status" value="1"/>
</dbReference>
<dbReference type="PIRSF" id="PIRSF016907">
    <property type="entry name" value="Kin_ATP-NAD"/>
    <property type="match status" value="1"/>
</dbReference>